<keyword evidence="3" id="KW-1185">Reference proteome</keyword>
<accession>A0A2N0U3E8</accession>
<dbReference type="Proteomes" id="UP000176009">
    <property type="component" value="Unassembled WGS sequence"/>
</dbReference>
<evidence type="ECO:0000313" key="3">
    <source>
        <dbReference type="Proteomes" id="UP000176009"/>
    </source>
</evidence>
<dbReference type="EMBL" id="MJBR01000052">
    <property type="protein sequence ID" value="OEY71244.1"/>
    <property type="molecule type" value="Genomic_DNA"/>
</dbReference>
<gene>
    <name evidence="2" type="ORF">APR40_07145</name>
    <name evidence="1" type="ORF">BHS39_07150</name>
</gene>
<dbReference type="OrthoDB" id="1062680at2"/>
<evidence type="ECO:0000313" key="2">
    <source>
        <dbReference type="EMBL" id="PKD21398.1"/>
    </source>
</evidence>
<dbReference type="Proteomes" id="UP000232533">
    <property type="component" value="Unassembled WGS sequence"/>
</dbReference>
<dbReference type="AlphaFoldDB" id="A0A2N0U3E8"/>
<reference evidence="2 4" key="1">
    <citation type="submission" date="2015-10" db="EMBL/GenBank/DDBJ databases">
        <title>Draft genome sequence of Salegentibacter salinarum KCTC 12975.</title>
        <authorList>
            <person name="Lin W."/>
            <person name="Zheng Q."/>
        </authorList>
    </citation>
    <scope>NUCLEOTIDE SEQUENCE [LARGE SCALE GENOMIC DNA]</scope>
    <source>
        <strain evidence="2 4">KCTC 12974</strain>
    </source>
</reference>
<dbReference type="Pfam" id="PF14054">
    <property type="entry name" value="DUF4249"/>
    <property type="match status" value="1"/>
</dbReference>
<dbReference type="EMBL" id="LKTR01000003">
    <property type="protein sequence ID" value="PKD21398.1"/>
    <property type="molecule type" value="Genomic_DNA"/>
</dbReference>
<reference evidence="1 3" key="2">
    <citation type="submission" date="2016-09" db="EMBL/GenBank/DDBJ databases">
        <title>Genome Sequence of Salegentibacter salarius,Isolated from a Marine Solar Saltern of the Yellow Sea in South Korea.</title>
        <authorList>
            <person name="Zheng Q."/>
            <person name="Liu Y."/>
        </authorList>
    </citation>
    <scope>NUCLEOTIDE SEQUENCE [LARGE SCALE GENOMIC DNA]</scope>
    <source>
        <strain evidence="1 3">KCTC 12974</strain>
    </source>
</reference>
<proteinExistence type="predicted"/>
<name>A0A2N0U3E8_9FLAO</name>
<dbReference type="PROSITE" id="PS51257">
    <property type="entry name" value="PROKAR_LIPOPROTEIN"/>
    <property type="match status" value="1"/>
</dbReference>
<dbReference type="InterPro" id="IPR025345">
    <property type="entry name" value="DUF4249"/>
</dbReference>
<protein>
    <recommendedName>
        <fullName evidence="5">DUF4249 domain-containing protein</fullName>
    </recommendedName>
</protein>
<evidence type="ECO:0000313" key="1">
    <source>
        <dbReference type="EMBL" id="OEY71244.1"/>
    </source>
</evidence>
<comment type="caution">
    <text evidence="2">The sequence shown here is derived from an EMBL/GenBank/DDBJ whole genome shotgun (WGS) entry which is preliminary data.</text>
</comment>
<sequence length="394" mass="44791">MKLITFIHKYNKTFFLLAIAMLIVSCVEEIPIESEGFEEAIVIEGTITNELRQHEIKLSRVYAIDSTGPSALSGADVRVIGNSEFEFQESEPGIYVSKDSFAASPGVDYELNILVNGQEYRSQTAQLPGTSNIGQLDANRVDYQGEDGVAITLSNQTSTGDANYYRYEFTETFKFTSNMFKSTDIIIEDGLAKLVPKQKEEYTCYQTNNSQDIILANTNSLSEDSVNDLLINFIDADHPKISNRYSLLVKQYVINREAYSYYQILEELSGSENIFSQSQPGYFEGNIENINNPEEKVIGFFNVSSVSTKRIYFNYQDFYNPDGIRPKFVSDASCEVTFPTIEVLKEQLENNGVRWYETPIPLPLNQERPVYVVPRRCVDCTVFGTNEKPEFWED</sequence>
<dbReference type="RefSeq" id="WP_070055534.1">
    <property type="nucleotide sequence ID" value="NZ_FVZF01000009.1"/>
</dbReference>
<evidence type="ECO:0000313" key="4">
    <source>
        <dbReference type="Proteomes" id="UP000232533"/>
    </source>
</evidence>
<evidence type="ECO:0008006" key="5">
    <source>
        <dbReference type="Google" id="ProtNLM"/>
    </source>
</evidence>
<organism evidence="2 4">
    <name type="scientific">Salegentibacter salarius</name>
    <dbReference type="NCBI Taxonomy" id="435906"/>
    <lineage>
        <taxon>Bacteria</taxon>
        <taxon>Pseudomonadati</taxon>
        <taxon>Bacteroidota</taxon>
        <taxon>Flavobacteriia</taxon>
        <taxon>Flavobacteriales</taxon>
        <taxon>Flavobacteriaceae</taxon>
        <taxon>Salegentibacter</taxon>
    </lineage>
</organism>